<organism evidence="3 4">
    <name type="scientific">Anaerobranca gottschalkii DSM 13577</name>
    <dbReference type="NCBI Taxonomy" id="1120990"/>
    <lineage>
        <taxon>Bacteria</taxon>
        <taxon>Bacillati</taxon>
        <taxon>Bacillota</taxon>
        <taxon>Clostridia</taxon>
        <taxon>Eubacteriales</taxon>
        <taxon>Proteinivoracaceae</taxon>
        <taxon>Anaerobranca</taxon>
    </lineage>
</organism>
<dbReference type="NCBIfam" id="TIGR02871">
    <property type="entry name" value="spore_ylbJ"/>
    <property type="match status" value="1"/>
</dbReference>
<keyword evidence="1" id="KW-1133">Transmembrane helix</keyword>
<feature type="transmembrane region" description="Helical" evidence="1">
    <location>
        <begin position="45"/>
        <end position="71"/>
    </location>
</feature>
<name>A0A1H9YYN6_9FIRM</name>
<dbReference type="OrthoDB" id="1645614at2"/>
<reference evidence="4" key="1">
    <citation type="submission" date="2016-10" db="EMBL/GenBank/DDBJ databases">
        <authorList>
            <person name="Varghese N."/>
            <person name="Submissions S."/>
        </authorList>
    </citation>
    <scope>NUCLEOTIDE SEQUENCE [LARGE SCALE GENOMIC DNA]</scope>
    <source>
        <strain evidence="4">DSM 13577</strain>
    </source>
</reference>
<keyword evidence="1" id="KW-0472">Membrane</keyword>
<feature type="transmembrane region" description="Helical" evidence="1">
    <location>
        <begin position="83"/>
        <end position="103"/>
    </location>
</feature>
<sequence>MRKKDILIYLGAFCTVFLAISMVLYPEDAFSAAKDGLNLWFNVVFPALLPFFIAAELLMGVGVVHFMGVLLEPIMRPIFNVPGAGSFVMAVGLASGFPIGSILTGELRHKGLCNKTEGERLMSFTNTADPLFMFGAVAVGMFHKVEYGMLIAAAHYLSSFTVGILMSFYKRNDRSDIKDKFSKKQNILLRALINLKKAREEDGRPIGKLLGDAIRKSVSTMLAIGGFIILFSVLIRVLLKIGLVGFLATILLRFFEPLGATFNLIVAYISGIFEVTIGCQKAAISDVAPLSQLVAVGFIIAFSGISVIAQVASMVSHTDLNIKPFIFARIFHGFFAATYTYLLVKFGIINVLPTSLPVFLTQTPTFSLSFILSRITLLFIPLILLFLFFTIILVYKSIKIAYFTVKN</sequence>
<dbReference type="Pfam" id="PF07670">
    <property type="entry name" value="Gate"/>
    <property type="match status" value="1"/>
</dbReference>
<dbReference type="AlphaFoldDB" id="A0A1H9YYN6"/>
<evidence type="ECO:0000259" key="2">
    <source>
        <dbReference type="Pfam" id="PF07670"/>
    </source>
</evidence>
<protein>
    <submittedName>
        <fullName evidence="3">Sporulation integral membrane protein YlbJ</fullName>
    </submittedName>
</protein>
<proteinExistence type="predicted"/>
<dbReference type="Proteomes" id="UP000243819">
    <property type="component" value="Unassembled WGS sequence"/>
</dbReference>
<evidence type="ECO:0000256" key="1">
    <source>
        <dbReference type="SAM" id="Phobius"/>
    </source>
</evidence>
<feature type="transmembrane region" description="Helical" evidence="1">
    <location>
        <begin position="293"/>
        <end position="315"/>
    </location>
</feature>
<feature type="transmembrane region" description="Helical" evidence="1">
    <location>
        <begin position="149"/>
        <end position="169"/>
    </location>
</feature>
<feature type="transmembrane region" description="Helical" evidence="1">
    <location>
        <begin position="218"/>
        <end position="239"/>
    </location>
</feature>
<feature type="transmembrane region" description="Helical" evidence="1">
    <location>
        <begin position="371"/>
        <end position="395"/>
    </location>
</feature>
<dbReference type="EMBL" id="FOIF01000005">
    <property type="protein sequence ID" value="SES74298.1"/>
    <property type="molecule type" value="Genomic_DNA"/>
</dbReference>
<feature type="transmembrane region" description="Helical" evidence="1">
    <location>
        <begin position="327"/>
        <end position="351"/>
    </location>
</feature>
<gene>
    <name evidence="3" type="ORF">SAMN03080614_1005101</name>
</gene>
<keyword evidence="1" id="KW-0812">Transmembrane</keyword>
<feature type="domain" description="Nucleoside transporter/FeoB GTPase Gate" evidence="2">
    <location>
        <begin position="43"/>
        <end position="132"/>
    </location>
</feature>
<feature type="transmembrane region" description="Helical" evidence="1">
    <location>
        <begin position="251"/>
        <end position="273"/>
    </location>
</feature>
<accession>A0A1H9YYN6</accession>
<keyword evidence="4" id="KW-1185">Reference proteome</keyword>
<feature type="transmembrane region" description="Helical" evidence="1">
    <location>
        <begin position="7"/>
        <end position="25"/>
    </location>
</feature>
<dbReference type="InterPro" id="IPR014226">
    <property type="entry name" value="Spore_IM_YlbJ"/>
</dbReference>
<evidence type="ECO:0000313" key="3">
    <source>
        <dbReference type="EMBL" id="SES74298.1"/>
    </source>
</evidence>
<dbReference type="RefSeq" id="WP_091348987.1">
    <property type="nucleotide sequence ID" value="NZ_FOIF01000005.1"/>
</dbReference>
<dbReference type="STRING" id="1120990.SAMN03080614_1005101"/>
<evidence type="ECO:0000313" key="4">
    <source>
        <dbReference type="Proteomes" id="UP000243819"/>
    </source>
</evidence>
<dbReference type="InterPro" id="IPR011642">
    <property type="entry name" value="Gate_dom"/>
</dbReference>